<dbReference type="Proteomes" id="UP000448867">
    <property type="component" value="Unassembled WGS sequence"/>
</dbReference>
<dbReference type="OrthoDB" id="2353223at2"/>
<evidence type="ECO:0000313" key="1">
    <source>
        <dbReference type="EMBL" id="MRX71461.1"/>
    </source>
</evidence>
<dbReference type="InterPro" id="IPR035945">
    <property type="entry name" value="YhaI-like_sf"/>
</dbReference>
<accession>A0A7X2IX61</accession>
<sequence>MRSLEKRLEKLEFYFKLAIEMGNRDAYPFYGLIMDRELGEGDVQRVTALCDELSELLQKQKAQGLVLHENLLTQFAGQLTTKLPVNDTIHALYKQGLYTELMKEFIVILQHGK</sequence>
<name>A0A7X2IX61_9BACI</name>
<comment type="caution">
    <text evidence="1">The sequence shown here is derived from an EMBL/GenBank/DDBJ whole genome shotgun (WGS) entry which is preliminary data.</text>
</comment>
<gene>
    <name evidence="1" type="ORF">GJU40_04640</name>
</gene>
<dbReference type="RefSeq" id="WP_154306601.1">
    <property type="nucleotide sequence ID" value="NZ_WKKI01000005.1"/>
</dbReference>
<reference evidence="1 2" key="1">
    <citation type="submission" date="2019-11" db="EMBL/GenBank/DDBJ databases">
        <title>Bacillus lacus genome.</title>
        <authorList>
            <person name="Allen C.J."/>
            <person name="Newman J.D."/>
        </authorList>
    </citation>
    <scope>NUCLEOTIDE SEQUENCE [LARGE SCALE GENOMIC DNA]</scope>
    <source>
        <strain evidence="1 2">KCTC 33946</strain>
    </source>
</reference>
<dbReference type="Gene3D" id="1.10.3750.10">
    <property type="entry name" value="YhaI-like"/>
    <property type="match status" value="1"/>
</dbReference>
<dbReference type="Pfam" id="PF08963">
    <property type="entry name" value="DUF1878"/>
    <property type="match status" value="1"/>
</dbReference>
<evidence type="ECO:0000313" key="2">
    <source>
        <dbReference type="Proteomes" id="UP000448867"/>
    </source>
</evidence>
<organism evidence="1 2">
    <name type="scientific">Metabacillus lacus</name>
    <dbReference type="NCBI Taxonomy" id="1983721"/>
    <lineage>
        <taxon>Bacteria</taxon>
        <taxon>Bacillati</taxon>
        <taxon>Bacillota</taxon>
        <taxon>Bacilli</taxon>
        <taxon>Bacillales</taxon>
        <taxon>Bacillaceae</taxon>
        <taxon>Metabacillus</taxon>
    </lineage>
</organism>
<proteinExistence type="predicted"/>
<protein>
    <submittedName>
        <fullName evidence="1">DUF1878 family protein</fullName>
    </submittedName>
</protein>
<dbReference type="EMBL" id="WKKI01000005">
    <property type="protein sequence ID" value="MRX71461.1"/>
    <property type="molecule type" value="Genomic_DNA"/>
</dbReference>
<dbReference type="SUPFAM" id="SSF109915">
    <property type="entry name" value="Hypothetical protein YhaI"/>
    <property type="match status" value="1"/>
</dbReference>
<dbReference type="AlphaFoldDB" id="A0A7X2IX61"/>
<dbReference type="InterPro" id="IPR015058">
    <property type="entry name" value="DUF1878"/>
</dbReference>
<keyword evidence="2" id="KW-1185">Reference proteome</keyword>